<dbReference type="SUPFAM" id="SSF51556">
    <property type="entry name" value="Metallo-dependent hydrolases"/>
    <property type="match status" value="1"/>
</dbReference>
<comment type="caution">
    <text evidence="1">The sequence shown here is derived from an EMBL/GenBank/DDBJ whole genome shotgun (WGS) entry which is preliminary data.</text>
</comment>
<gene>
    <name evidence="1" type="ORF">ERS852473_01556</name>
</gene>
<proteinExistence type="predicted"/>
<keyword evidence="2" id="KW-1185">Reference proteome</keyword>
<dbReference type="CDD" id="cd01301">
    <property type="entry name" value="rDP_like"/>
    <property type="match status" value="1"/>
</dbReference>
<dbReference type="InterPro" id="IPR008257">
    <property type="entry name" value="Pept_M19"/>
</dbReference>
<evidence type="ECO:0000313" key="2">
    <source>
        <dbReference type="Proteomes" id="UP000095488"/>
    </source>
</evidence>
<organism evidence="1 2">
    <name type="scientific">Sarcina ventriculi</name>
    <name type="common">Clostridium ventriculi</name>
    <dbReference type="NCBI Taxonomy" id="1267"/>
    <lineage>
        <taxon>Bacteria</taxon>
        <taxon>Bacillati</taxon>
        <taxon>Bacillota</taxon>
        <taxon>Clostridia</taxon>
        <taxon>Eubacteriales</taxon>
        <taxon>Clostridiaceae</taxon>
        <taxon>Sarcina</taxon>
    </lineage>
</organism>
<name>A0ABP2AUK4_SARVE</name>
<protein>
    <submittedName>
        <fullName evidence="1">Membrane dipeptidase (Peptidase family M19)</fullName>
    </submittedName>
</protein>
<dbReference type="RefSeq" id="WP_055259222.1">
    <property type="nucleotide sequence ID" value="NZ_CABIXL010000005.1"/>
</dbReference>
<evidence type="ECO:0000313" key="1">
    <source>
        <dbReference type="EMBL" id="CUN97670.1"/>
    </source>
</evidence>
<dbReference type="PANTHER" id="PTHR10443">
    <property type="entry name" value="MICROSOMAL DIPEPTIDASE"/>
    <property type="match status" value="1"/>
</dbReference>
<dbReference type="PROSITE" id="PS51365">
    <property type="entry name" value="RENAL_DIPEPTIDASE_2"/>
    <property type="match status" value="1"/>
</dbReference>
<dbReference type="PANTHER" id="PTHR10443:SF12">
    <property type="entry name" value="DIPEPTIDASE"/>
    <property type="match status" value="1"/>
</dbReference>
<accession>A0ABP2AUK4</accession>
<reference evidence="1 2" key="1">
    <citation type="submission" date="2015-09" db="EMBL/GenBank/DDBJ databases">
        <authorList>
            <consortium name="Pathogen Informatics"/>
            <person name="Wu L."/>
            <person name="Ma J."/>
        </authorList>
    </citation>
    <scope>NUCLEOTIDE SEQUENCE [LARGE SCALE GENOMIC DNA]</scope>
    <source>
        <strain evidence="1 2">2789STDY5834858</strain>
    </source>
</reference>
<dbReference type="EMBL" id="CYZR01000005">
    <property type="protein sequence ID" value="CUN97670.1"/>
    <property type="molecule type" value="Genomic_DNA"/>
</dbReference>
<dbReference type="Pfam" id="PF01244">
    <property type="entry name" value="Peptidase_M19"/>
    <property type="match status" value="1"/>
</dbReference>
<dbReference type="Proteomes" id="UP000095488">
    <property type="component" value="Unassembled WGS sequence"/>
</dbReference>
<dbReference type="Gene3D" id="3.20.20.140">
    <property type="entry name" value="Metal-dependent hydrolases"/>
    <property type="match status" value="1"/>
</dbReference>
<dbReference type="InterPro" id="IPR032466">
    <property type="entry name" value="Metal_Hydrolase"/>
</dbReference>
<sequence>MKVIDFHCDTAYVLLKNKDKSLRDSDLKVNVNSLKKGNSIAQFFALFMDAKENKDNFKTCVNMLNNLKNEFNKNKNEISLCKSYGDYKNNKMNGKISAFLTIEGGEAIGNNLDNINYFKDLGVSLITLTWNYENNIGYPNCNDYYKTRGLKKFGIEAIERMNDLGIIVDVSHLSDGGFLDVLRYCKKPFVASHSNSRYITNHNRNLTDPMIKSLSNKGGVIGINFCNSFLGDSKIAKIDDMIKHIEHIKRIGGIDCISLGTDFDGIENEVEIKNIGEIEKLYNELKISGFTYNEIEKIFYKNAERIIKDIL</sequence>